<organism evidence="1 2">
    <name type="scientific">Elysia marginata</name>
    <dbReference type="NCBI Taxonomy" id="1093978"/>
    <lineage>
        <taxon>Eukaryota</taxon>
        <taxon>Metazoa</taxon>
        <taxon>Spiralia</taxon>
        <taxon>Lophotrochozoa</taxon>
        <taxon>Mollusca</taxon>
        <taxon>Gastropoda</taxon>
        <taxon>Heterobranchia</taxon>
        <taxon>Euthyneura</taxon>
        <taxon>Panpulmonata</taxon>
        <taxon>Sacoglossa</taxon>
        <taxon>Placobranchoidea</taxon>
        <taxon>Plakobranchidae</taxon>
        <taxon>Elysia</taxon>
    </lineage>
</organism>
<evidence type="ECO:0000313" key="2">
    <source>
        <dbReference type="Proteomes" id="UP000762676"/>
    </source>
</evidence>
<protein>
    <submittedName>
        <fullName evidence="1">Uncharacterized protein</fullName>
    </submittedName>
</protein>
<evidence type="ECO:0000313" key="1">
    <source>
        <dbReference type="EMBL" id="GFS24583.1"/>
    </source>
</evidence>
<gene>
    <name evidence="1" type="ORF">ElyMa_005160800</name>
</gene>
<reference evidence="1 2" key="1">
    <citation type="journal article" date="2021" name="Elife">
        <title>Chloroplast acquisition without the gene transfer in kleptoplastic sea slugs, Plakobranchus ocellatus.</title>
        <authorList>
            <person name="Maeda T."/>
            <person name="Takahashi S."/>
            <person name="Yoshida T."/>
            <person name="Shimamura S."/>
            <person name="Takaki Y."/>
            <person name="Nagai Y."/>
            <person name="Toyoda A."/>
            <person name="Suzuki Y."/>
            <person name="Arimoto A."/>
            <person name="Ishii H."/>
            <person name="Satoh N."/>
            <person name="Nishiyama T."/>
            <person name="Hasebe M."/>
            <person name="Maruyama T."/>
            <person name="Minagawa J."/>
            <person name="Obokata J."/>
            <person name="Shigenobu S."/>
        </authorList>
    </citation>
    <scope>NUCLEOTIDE SEQUENCE [LARGE SCALE GENOMIC DNA]</scope>
</reference>
<name>A0AAV4JRH0_9GAST</name>
<accession>A0AAV4JRH0</accession>
<dbReference type="AlphaFoldDB" id="A0AAV4JRH0"/>
<proteinExistence type="predicted"/>
<comment type="caution">
    <text evidence="1">The sequence shown here is derived from an EMBL/GenBank/DDBJ whole genome shotgun (WGS) entry which is preliminary data.</text>
</comment>
<sequence length="95" mass="11168">MRWSYQIDKEVISDQRVTSPRLINNTAEGVAPAYGYGSDRSPYRLLEGQRWADRSISLMIVIIWSPTPDRMMSAEQVHCFRDLWRYWFVALVIAE</sequence>
<dbReference type="EMBL" id="BMAT01010347">
    <property type="protein sequence ID" value="GFS24583.1"/>
    <property type="molecule type" value="Genomic_DNA"/>
</dbReference>
<keyword evidence="2" id="KW-1185">Reference proteome</keyword>
<dbReference type="Proteomes" id="UP000762676">
    <property type="component" value="Unassembled WGS sequence"/>
</dbReference>